<evidence type="ECO:0000256" key="2">
    <source>
        <dbReference type="SAM" id="Phobius"/>
    </source>
</evidence>
<feature type="compositionally biased region" description="Polar residues" evidence="1">
    <location>
        <begin position="176"/>
        <end position="205"/>
    </location>
</feature>
<evidence type="ECO:0000256" key="1">
    <source>
        <dbReference type="SAM" id="MobiDB-lite"/>
    </source>
</evidence>
<keyword evidence="4" id="KW-1185">Reference proteome</keyword>
<comment type="caution">
    <text evidence="3">The sequence shown here is derived from an EMBL/GenBank/DDBJ whole genome shotgun (WGS) entry which is preliminary data.</text>
</comment>
<protein>
    <submittedName>
        <fullName evidence="3">Uncharacterized protein</fullName>
    </submittedName>
</protein>
<feature type="compositionally biased region" description="Low complexity" evidence="1">
    <location>
        <begin position="155"/>
        <end position="172"/>
    </location>
</feature>
<proteinExistence type="predicted"/>
<organism evidence="3 4">
    <name type="scientific">Senna tora</name>
    <dbReference type="NCBI Taxonomy" id="362788"/>
    <lineage>
        <taxon>Eukaryota</taxon>
        <taxon>Viridiplantae</taxon>
        <taxon>Streptophyta</taxon>
        <taxon>Embryophyta</taxon>
        <taxon>Tracheophyta</taxon>
        <taxon>Spermatophyta</taxon>
        <taxon>Magnoliopsida</taxon>
        <taxon>eudicotyledons</taxon>
        <taxon>Gunneridae</taxon>
        <taxon>Pentapetalae</taxon>
        <taxon>rosids</taxon>
        <taxon>fabids</taxon>
        <taxon>Fabales</taxon>
        <taxon>Fabaceae</taxon>
        <taxon>Caesalpinioideae</taxon>
        <taxon>Cassia clade</taxon>
        <taxon>Senna</taxon>
    </lineage>
</organism>
<dbReference type="EMBL" id="JAAIUW010000002">
    <property type="protein sequence ID" value="KAF7841984.1"/>
    <property type="molecule type" value="Genomic_DNA"/>
</dbReference>
<dbReference type="Proteomes" id="UP000634136">
    <property type="component" value="Unassembled WGS sequence"/>
</dbReference>
<sequence>MDLRLVQDNSKRLFWNFKVFLILHFVSPCPDEETHNGEHDVPRQIDKGIVDTTDWISVALPAKDRHFAFQPANRDWMFSIICLKFLLVYLPWFMLAPKYLPISWDLLKPVTFRISSITAVSVFFEKPVDFAEFKRADRVITFEQMARNRPRPSLATTGAEAATTGAETTTTADTIVASNAQDPSSSNEQTNSRANQPTPGRQQQLVKGGTTMLEAESDVVLPTFSVPNVSATNTISTATTSNGDLALGNTNPLLNHPRNSQGAQQAPRPPTGALPQVTLPQLVTQALPTQTIHFEIAPVYTPGLTVAITSAVAP</sequence>
<keyword evidence="2" id="KW-0812">Transmembrane</keyword>
<feature type="region of interest" description="Disordered" evidence="1">
    <location>
        <begin position="234"/>
        <end position="275"/>
    </location>
</feature>
<accession>A0A834XCW5</accession>
<reference evidence="3" key="1">
    <citation type="submission" date="2020-09" db="EMBL/GenBank/DDBJ databases">
        <title>Genome-Enabled Discovery of Anthraquinone Biosynthesis in Senna tora.</title>
        <authorList>
            <person name="Kang S.-H."/>
            <person name="Pandey R.P."/>
            <person name="Lee C.-M."/>
            <person name="Sim J.-S."/>
            <person name="Jeong J.-T."/>
            <person name="Choi B.-S."/>
            <person name="Jung M."/>
            <person name="Ginzburg D."/>
            <person name="Zhao K."/>
            <person name="Won S.Y."/>
            <person name="Oh T.-J."/>
            <person name="Yu Y."/>
            <person name="Kim N.-H."/>
            <person name="Lee O.R."/>
            <person name="Lee T.-H."/>
            <person name="Bashyal P."/>
            <person name="Kim T.-S."/>
            <person name="Lee W.-H."/>
            <person name="Kawkins C."/>
            <person name="Kim C.-K."/>
            <person name="Kim J.S."/>
            <person name="Ahn B.O."/>
            <person name="Rhee S.Y."/>
            <person name="Sohng J.K."/>
        </authorList>
    </citation>
    <scope>NUCLEOTIDE SEQUENCE</scope>
    <source>
        <tissue evidence="3">Leaf</tissue>
    </source>
</reference>
<gene>
    <name evidence="3" type="ORF">G2W53_004282</name>
</gene>
<keyword evidence="2" id="KW-1133">Transmembrane helix</keyword>
<dbReference type="AlphaFoldDB" id="A0A834XCW5"/>
<feature type="transmembrane region" description="Helical" evidence="2">
    <location>
        <begin position="76"/>
        <end position="95"/>
    </location>
</feature>
<evidence type="ECO:0000313" key="3">
    <source>
        <dbReference type="EMBL" id="KAF7841984.1"/>
    </source>
</evidence>
<keyword evidence="2" id="KW-0472">Membrane</keyword>
<feature type="compositionally biased region" description="Polar residues" evidence="1">
    <location>
        <begin position="248"/>
        <end position="264"/>
    </location>
</feature>
<feature type="region of interest" description="Disordered" evidence="1">
    <location>
        <begin position="150"/>
        <end position="206"/>
    </location>
</feature>
<evidence type="ECO:0000313" key="4">
    <source>
        <dbReference type="Proteomes" id="UP000634136"/>
    </source>
</evidence>
<name>A0A834XCW5_9FABA</name>